<feature type="region of interest" description="Disordered" evidence="1">
    <location>
        <begin position="98"/>
        <end position="118"/>
    </location>
</feature>
<organism evidence="2 3">
    <name type="scientific">Tilletia controversa</name>
    <name type="common">dwarf bunt fungus</name>
    <dbReference type="NCBI Taxonomy" id="13291"/>
    <lineage>
        <taxon>Eukaryota</taxon>
        <taxon>Fungi</taxon>
        <taxon>Dikarya</taxon>
        <taxon>Basidiomycota</taxon>
        <taxon>Ustilaginomycotina</taxon>
        <taxon>Exobasidiomycetes</taxon>
        <taxon>Tilletiales</taxon>
        <taxon>Tilletiaceae</taxon>
        <taxon>Tilletia</taxon>
    </lineage>
</organism>
<keyword evidence="3" id="KW-1185">Reference proteome</keyword>
<reference evidence="2" key="2">
    <citation type="journal article" date="2019" name="IMA Fungus">
        <title>Genome sequencing and comparison of five Tilletia species to identify candidate genes for the detection of regulated species infecting wheat.</title>
        <authorList>
            <person name="Nguyen H.D.T."/>
            <person name="Sultana T."/>
            <person name="Kesanakurti P."/>
            <person name="Hambleton S."/>
        </authorList>
    </citation>
    <scope>NUCLEOTIDE SEQUENCE</scope>
    <source>
        <strain evidence="2">DAOMC 236426</strain>
    </source>
</reference>
<dbReference type="Proteomes" id="UP000077684">
    <property type="component" value="Unassembled WGS sequence"/>
</dbReference>
<reference evidence="2" key="1">
    <citation type="submission" date="2016-04" db="EMBL/GenBank/DDBJ databases">
        <authorList>
            <person name="Nguyen H.D."/>
            <person name="Samba Siva P."/>
            <person name="Cullis J."/>
            <person name="Levesque C.A."/>
            <person name="Hambleton S."/>
        </authorList>
    </citation>
    <scope>NUCLEOTIDE SEQUENCE</scope>
    <source>
        <strain evidence="2">DAOMC 236426</strain>
    </source>
</reference>
<feature type="compositionally biased region" description="Basic and acidic residues" evidence="1">
    <location>
        <begin position="104"/>
        <end position="118"/>
    </location>
</feature>
<protein>
    <submittedName>
        <fullName evidence="2">Uncharacterized protein</fullName>
    </submittedName>
</protein>
<evidence type="ECO:0000256" key="1">
    <source>
        <dbReference type="SAM" id="MobiDB-lite"/>
    </source>
</evidence>
<sequence length="118" mass="13485">MDLQRAQFLETIKYADGVASKIARQRQALVSRVRMQRAQVAERADDVMRDDDQERAMVLASMNLWSNVVNSWWSSVLYPATDAPRFKKGNDRFDLCSSGNGYHHSCDTSSRRSGEKKI</sequence>
<evidence type="ECO:0000313" key="2">
    <source>
        <dbReference type="EMBL" id="KAE8237123.1"/>
    </source>
</evidence>
<comment type="caution">
    <text evidence="2">The sequence shown here is derived from an EMBL/GenBank/DDBJ whole genome shotgun (WGS) entry which is preliminary data.</text>
</comment>
<accession>A0A8X7MJ36</accession>
<proteinExistence type="predicted"/>
<dbReference type="EMBL" id="LWDE02002649">
    <property type="protein sequence ID" value="KAE8237123.1"/>
    <property type="molecule type" value="Genomic_DNA"/>
</dbReference>
<evidence type="ECO:0000313" key="3">
    <source>
        <dbReference type="Proteomes" id="UP000077684"/>
    </source>
</evidence>
<gene>
    <name evidence="2" type="ORF">A4X06_0g9331</name>
</gene>
<dbReference type="AlphaFoldDB" id="A0A8X7MJ36"/>
<name>A0A8X7MJ36_9BASI</name>